<comment type="caution">
    <text evidence="3">The sequence shown here is derived from an EMBL/GenBank/DDBJ whole genome shotgun (WGS) entry which is preliminary data.</text>
</comment>
<feature type="compositionally biased region" description="Low complexity" evidence="1">
    <location>
        <begin position="441"/>
        <end position="459"/>
    </location>
</feature>
<feature type="compositionally biased region" description="Low complexity" evidence="1">
    <location>
        <begin position="618"/>
        <end position="632"/>
    </location>
</feature>
<feature type="compositionally biased region" description="Polar residues" evidence="1">
    <location>
        <begin position="112"/>
        <end position="126"/>
    </location>
</feature>
<feature type="compositionally biased region" description="Polar residues" evidence="1">
    <location>
        <begin position="25"/>
        <end position="44"/>
    </location>
</feature>
<feature type="compositionally biased region" description="Basic and acidic residues" evidence="1">
    <location>
        <begin position="131"/>
        <end position="142"/>
    </location>
</feature>
<feature type="compositionally biased region" description="Polar residues" evidence="1">
    <location>
        <begin position="917"/>
        <end position="926"/>
    </location>
</feature>
<name>A0A9P7VV65_9AGAR</name>
<reference evidence="3" key="1">
    <citation type="submission" date="2020-11" db="EMBL/GenBank/DDBJ databases">
        <title>Adaptations for nitrogen fixation in a non-lichenized fungal sporocarp promotes dispersal by wood-feeding termites.</title>
        <authorList>
            <consortium name="DOE Joint Genome Institute"/>
            <person name="Koch R.A."/>
            <person name="Yoon G."/>
            <person name="Arayal U."/>
            <person name="Lail K."/>
            <person name="Amirebrahimi M."/>
            <person name="Labutti K."/>
            <person name="Lipzen A."/>
            <person name="Riley R."/>
            <person name="Barry K."/>
            <person name="Henrissat B."/>
            <person name="Grigoriev I.V."/>
            <person name="Herr J.R."/>
            <person name="Aime M.C."/>
        </authorList>
    </citation>
    <scope>NUCLEOTIDE SEQUENCE</scope>
    <source>
        <strain evidence="3">MCA 3950</strain>
    </source>
</reference>
<evidence type="ECO:0000313" key="4">
    <source>
        <dbReference type="Proteomes" id="UP000812287"/>
    </source>
</evidence>
<keyword evidence="2" id="KW-0472">Membrane</keyword>
<feature type="compositionally biased region" description="Low complexity" evidence="1">
    <location>
        <begin position="12"/>
        <end position="22"/>
    </location>
</feature>
<feature type="compositionally biased region" description="Basic and acidic residues" evidence="1">
    <location>
        <begin position="390"/>
        <end position="414"/>
    </location>
</feature>
<feature type="region of interest" description="Disordered" evidence="1">
    <location>
        <begin position="1"/>
        <end position="50"/>
    </location>
</feature>
<feature type="compositionally biased region" description="Polar residues" evidence="1">
    <location>
        <begin position="684"/>
        <end position="699"/>
    </location>
</feature>
<dbReference type="Proteomes" id="UP000812287">
    <property type="component" value="Unassembled WGS sequence"/>
</dbReference>
<feature type="compositionally biased region" description="Polar residues" evidence="1">
    <location>
        <begin position="86"/>
        <end position="100"/>
    </location>
</feature>
<protein>
    <submittedName>
        <fullName evidence="3">Uncharacterized protein</fullName>
    </submittedName>
</protein>
<feature type="compositionally biased region" description="Polar residues" evidence="1">
    <location>
        <begin position="374"/>
        <end position="389"/>
    </location>
</feature>
<feature type="compositionally biased region" description="Polar residues" evidence="1">
    <location>
        <begin position="878"/>
        <end position="892"/>
    </location>
</feature>
<dbReference type="GeneID" id="66099466"/>
<feature type="compositionally biased region" description="Acidic residues" evidence="1">
    <location>
        <begin position="674"/>
        <end position="683"/>
    </location>
</feature>
<dbReference type="AlphaFoldDB" id="A0A9P7VV65"/>
<dbReference type="RefSeq" id="XP_043039971.1">
    <property type="nucleotide sequence ID" value="XM_043177179.1"/>
</dbReference>
<feature type="region of interest" description="Disordered" evidence="1">
    <location>
        <begin position="79"/>
        <end position="181"/>
    </location>
</feature>
<feature type="compositionally biased region" description="Polar residues" evidence="1">
    <location>
        <begin position="835"/>
        <end position="852"/>
    </location>
</feature>
<feature type="compositionally biased region" description="Basic and acidic residues" evidence="1">
    <location>
        <begin position="949"/>
        <end position="960"/>
    </location>
</feature>
<feature type="compositionally biased region" description="Basic and acidic residues" evidence="1">
    <location>
        <begin position="460"/>
        <end position="481"/>
    </location>
</feature>
<evidence type="ECO:0000256" key="1">
    <source>
        <dbReference type="SAM" id="MobiDB-lite"/>
    </source>
</evidence>
<feature type="region of interest" description="Disordered" evidence="1">
    <location>
        <begin position="270"/>
        <end position="967"/>
    </location>
</feature>
<gene>
    <name evidence="3" type="ORF">BT62DRAFT_1005767</name>
</gene>
<feature type="compositionally biased region" description="Basic and acidic residues" evidence="1">
    <location>
        <begin position="893"/>
        <end position="908"/>
    </location>
</feature>
<keyword evidence="4" id="KW-1185">Reference proteome</keyword>
<evidence type="ECO:0000256" key="2">
    <source>
        <dbReference type="SAM" id="Phobius"/>
    </source>
</evidence>
<feature type="compositionally biased region" description="Polar residues" evidence="1">
    <location>
        <begin position="555"/>
        <end position="591"/>
    </location>
</feature>
<dbReference type="OrthoDB" id="3230534at2759"/>
<feature type="region of interest" description="Disordered" evidence="1">
    <location>
        <begin position="209"/>
        <end position="245"/>
    </location>
</feature>
<feature type="compositionally biased region" description="Polar residues" evidence="1">
    <location>
        <begin position="309"/>
        <end position="330"/>
    </location>
</feature>
<keyword evidence="2" id="KW-0812">Transmembrane</keyword>
<feature type="compositionally biased region" description="Pro residues" evidence="1">
    <location>
        <begin position="1"/>
        <end position="11"/>
    </location>
</feature>
<feature type="compositionally biased region" description="Pro residues" evidence="1">
    <location>
        <begin position="724"/>
        <end position="734"/>
    </location>
</feature>
<dbReference type="EMBL" id="MU250534">
    <property type="protein sequence ID" value="KAG7446471.1"/>
    <property type="molecule type" value="Genomic_DNA"/>
</dbReference>
<sequence>MDSPSVLPPLLPRLRVSRTPRSNPDGPQSGPSHLSDPVASNSVELNIDDEPSRNVLSSFSIIEPSATFLEDTPAARLRAVMARLPPSSTNSTALPTPSSPSERESDFDQPHFASSITSTAQESIKSIFSRARRDPGDTPRKDNRPRRNSFDVTEVQASPMARKAKQERARIISKRQSMSDEEIERVSYRSDISDADVFSVHSRTPRAFGSIRDSANDNIDTQGMVDDLGNSQATPPAATSTPQHSLQMSFNSYLQAQSNLLDHDSEMQRGLQGFESDDGGSPKVAFSTASRKKQVDPQATIRPRPADRSQASSGTSRNLIDLQRSQSVSTLKPDPPKSRPNQSSSHSINLSHRNSFHTFPKSPGHSGLTRRDSTTSINTFNDRASSEGSYTDHRGRRAELKSKHNDDLERQWDKPHRRTLSSLSQSSTDAMRLSWSGGLQRHNSLSSSRSASPASSRTIASEERDRELEVQSEVDHERERNWNSPHPTWYSQTTHRSHSSRANSPMPPSPTASTSPHSSYKRTRPRMDSKVTARGAPSPGLKVPESPRSRVRPRTYSSRSNSPLPPDSTASRSAPSRYSHSNVSISPTHSNTNEEKRPRSWSMSSKPTSKDTYQRTNISPKTSSSPSTTSIATKHKSSGLPRLSGHSKSAARTVDHDKPISSQASEIGHAYDEQSTDTDEDLPQESTPTLKTATLTQSQTEERKSPSLQLWSQTTRDESRPCRPIDPPVTPPLASPLSSPSAPPTPPSSEPLFTTPHRRSSFSQSEYQTLSPPKELPELPGPPSSGSENEQDTEPVDQVTVSKTPPPPGAWSYTPAPRLARSNPLPVDKEGPQDGTPSPENSTPLARTTSLPPQTPAPPGGWLMTPKKSVRFDPPLTESDQSGTEITPNSSAEFHDESTHSETSRTTRENGILRPSSALNIDSNVSDIPPTPVSPSKSRRTPTVNFVDEYGKEEKPDKSHGSPRNRSAIRIVDAMGREVDDSMEEPLTRTEAVTHMRQGLSQIAQGLEDVCQSGPDIDMARLTELEQMSKTSRKQREELARKLHHADEDVRRKVVSLRESMSKNKIVIPAQVGRRCPSLSWIAFAIIVQLFLILIIISGFHARDLFLTTYYDPFYAELHMYTTKPDYTINWLSPADSPPMSQGGDRLITRVLNMFTDWWWDTGERSVSWPPT</sequence>
<keyword evidence="2" id="KW-1133">Transmembrane helix</keyword>
<feature type="compositionally biased region" description="Polar residues" evidence="1">
    <location>
        <begin position="482"/>
        <end position="494"/>
    </location>
</feature>
<organism evidence="3 4">
    <name type="scientific">Guyanagaster necrorhizus</name>
    <dbReference type="NCBI Taxonomy" id="856835"/>
    <lineage>
        <taxon>Eukaryota</taxon>
        <taxon>Fungi</taxon>
        <taxon>Dikarya</taxon>
        <taxon>Basidiomycota</taxon>
        <taxon>Agaricomycotina</taxon>
        <taxon>Agaricomycetes</taxon>
        <taxon>Agaricomycetidae</taxon>
        <taxon>Agaricales</taxon>
        <taxon>Marasmiineae</taxon>
        <taxon>Physalacriaceae</taxon>
        <taxon>Guyanagaster</taxon>
    </lineage>
</organism>
<evidence type="ECO:0000313" key="3">
    <source>
        <dbReference type="EMBL" id="KAG7446471.1"/>
    </source>
</evidence>
<feature type="compositionally biased region" description="Polar residues" evidence="1">
    <location>
        <begin position="339"/>
        <end position="357"/>
    </location>
</feature>
<feature type="transmembrane region" description="Helical" evidence="2">
    <location>
        <begin position="1079"/>
        <end position="1100"/>
    </location>
</feature>
<accession>A0A9P7VV65</accession>
<proteinExistence type="predicted"/>
<feature type="compositionally biased region" description="Polar residues" evidence="1">
    <location>
        <begin position="229"/>
        <end position="245"/>
    </location>
</feature>